<dbReference type="RefSeq" id="WP_277275330.1">
    <property type="nucleotide sequence ID" value="NZ_JAROCY010000002.1"/>
</dbReference>
<keyword evidence="4" id="KW-0410">Iron transport</keyword>
<gene>
    <name evidence="16" type="ORF">POM99_03080</name>
</gene>
<evidence type="ECO:0000256" key="2">
    <source>
        <dbReference type="ARBA" id="ARBA00022448"/>
    </source>
</evidence>
<dbReference type="InterPro" id="IPR012910">
    <property type="entry name" value="Plug_dom"/>
</dbReference>
<evidence type="ECO:0000256" key="5">
    <source>
        <dbReference type="ARBA" id="ARBA00022692"/>
    </source>
</evidence>
<name>A0ABT6CE24_9SPHN</name>
<reference evidence="16 17" key="1">
    <citation type="submission" date="2023-03" db="EMBL/GenBank/DDBJ databases">
        <title>Novosphingobium cyanobacteriorum sp. nov., isolated from a eutrophic reservoir during the Microcystis bloom period.</title>
        <authorList>
            <person name="Kang M."/>
            <person name="Le V."/>
            <person name="Ko S.-R."/>
            <person name="Lee S.-A."/>
            <person name="Ahn C.-Y."/>
        </authorList>
    </citation>
    <scope>NUCLEOTIDE SEQUENCE [LARGE SCALE GENOMIC DNA]</scope>
    <source>
        <strain evidence="16 17">HBC54</strain>
    </source>
</reference>
<comment type="similarity">
    <text evidence="11 12">Belongs to the TonB-dependent receptor family.</text>
</comment>
<dbReference type="Pfam" id="PF07715">
    <property type="entry name" value="Plug"/>
    <property type="match status" value="1"/>
</dbReference>
<dbReference type="PROSITE" id="PS52016">
    <property type="entry name" value="TONB_DEPENDENT_REC_3"/>
    <property type="match status" value="1"/>
</dbReference>
<evidence type="ECO:0000259" key="14">
    <source>
        <dbReference type="Pfam" id="PF00593"/>
    </source>
</evidence>
<evidence type="ECO:0000256" key="3">
    <source>
        <dbReference type="ARBA" id="ARBA00022452"/>
    </source>
</evidence>
<keyword evidence="6" id="KW-0408">Iron</keyword>
<dbReference type="Pfam" id="PF00593">
    <property type="entry name" value="TonB_dep_Rec_b-barrel"/>
    <property type="match status" value="1"/>
</dbReference>
<evidence type="ECO:0000256" key="10">
    <source>
        <dbReference type="ARBA" id="ARBA00023237"/>
    </source>
</evidence>
<evidence type="ECO:0000256" key="8">
    <source>
        <dbReference type="ARBA" id="ARBA00023077"/>
    </source>
</evidence>
<dbReference type="PANTHER" id="PTHR32552:SF81">
    <property type="entry name" value="TONB-DEPENDENT OUTER MEMBRANE RECEPTOR"/>
    <property type="match status" value="1"/>
</dbReference>
<keyword evidence="3 11" id="KW-1134">Transmembrane beta strand</keyword>
<evidence type="ECO:0000256" key="6">
    <source>
        <dbReference type="ARBA" id="ARBA00023004"/>
    </source>
</evidence>
<keyword evidence="13" id="KW-0732">Signal</keyword>
<dbReference type="Gene3D" id="2.40.170.20">
    <property type="entry name" value="TonB-dependent receptor, beta-barrel domain"/>
    <property type="match status" value="1"/>
</dbReference>
<feature type="signal peptide" evidence="13">
    <location>
        <begin position="1"/>
        <end position="24"/>
    </location>
</feature>
<evidence type="ECO:0000313" key="16">
    <source>
        <dbReference type="EMBL" id="MDF8332171.1"/>
    </source>
</evidence>
<evidence type="ECO:0000256" key="4">
    <source>
        <dbReference type="ARBA" id="ARBA00022496"/>
    </source>
</evidence>
<keyword evidence="9 11" id="KW-0472">Membrane</keyword>
<dbReference type="PANTHER" id="PTHR32552">
    <property type="entry name" value="FERRICHROME IRON RECEPTOR-RELATED"/>
    <property type="match status" value="1"/>
</dbReference>
<keyword evidence="17" id="KW-1185">Reference proteome</keyword>
<dbReference type="Proteomes" id="UP001222770">
    <property type="component" value="Unassembled WGS sequence"/>
</dbReference>
<dbReference type="SUPFAM" id="SSF56935">
    <property type="entry name" value="Porins"/>
    <property type="match status" value="1"/>
</dbReference>
<dbReference type="InterPro" id="IPR039426">
    <property type="entry name" value="TonB-dep_rcpt-like"/>
</dbReference>
<evidence type="ECO:0000313" key="17">
    <source>
        <dbReference type="Proteomes" id="UP001222770"/>
    </source>
</evidence>
<evidence type="ECO:0000256" key="12">
    <source>
        <dbReference type="RuleBase" id="RU003357"/>
    </source>
</evidence>
<evidence type="ECO:0000256" key="13">
    <source>
        <dbReference type="SAM" id="SignalP"/>
    </source>
</evidence>
<keyword evidence="10 11" id="KW-0998">Cell outer membrane</keyword>
<accession>A0ABT6CE24</accession>
<feature type="domain" description="TonB-dependent receptor plug" evidence="15">
    <location>
        <begin position="55"/>
        <end position="159"/>
    </location>
</feature>
<feature type="chain" id="PRO_5045683665" evidence="13">
    <location>
        <begin position="25"/>
        <end position="748"/>
    </location>
</feature>
<keyword evidence="2 11" id="KW-0813">Transport</keyword>
<keyword evidence="7" id="KW-0406">Ion transport</keyword>
<evidence type="ECO:0000256" key="9">
    <source>
        <dbReference type="ARBA" id="ARBA00023136"/>
    </source>
</evidence>
<evidence type="ECO:0000256" key="11">
    <source>
        <dbReference type="PROSITE-ProRule" id="PRU01360"/>
    </source>
</evidence>
<keyword evidence="16" id="KW-0675">Receptor</keyword>
<dbReference type="InterPro" id="IPR036942">
    <property type="entry name" value="Beta-barrel_TonB_sf"/>
</dbReference>
<comment type="subcellular location">
    <subcellularLocation>
        <location evidence="1 11">Cell outer membrane</location>
        <topology evidence="1 11">Multi-pass membrane protein</topology>
    </subcellularLocation>
</comment>
<sequence length="748" mass="79859">MQHFRVALMASAIGTLCMIAPAHAQTTAAETSASTDSTGIADIVVTAERREQSTQRSALSIQVVGGEALEKAGVSAAGDLTKLTTGVEIGVAGANSQIYVRGVGSFAYIPLQSPGVAFNVDGVYVGRPDSVAGNFYDIARIEVLKGPQGTLYGRNANGGSINLVTNDPRIGERSMDLNLEGGNYSLAHASGAINLPIGEHSALRAAFNVVQRDGYLSDGTFDDKQQAARIRFKTEPNENLTIVLNADYAHTGGRGGNATWRPRRPGADPYESITEPAAQAYKHSFPGSGLAPFTNTDRNDGYQDNQYYNLSAQVDLRLGFATLTLLPAYRHSDIDYLTYDLGARYRMDKSSSQTSLEARLGNKTGNLTWVIGGYYFHETQDGFYDITPGDVPVPFFGGAVLLNQRIAFKPKTDAYAAFGQATLGLAPGFRLIAGARYTHEKASVSGTISNLTPAALLSAYSPTGSFDGTTFKAGFEYDLAPQSMLYATYSTGFKAGGLNQTPTPAIATFRPEKLNSAEVGIKNRFLDNKLQINVSAYHWKYKNLQDARAAFDAFGVNFITFNSGDATIYGATLDIIAKPWTGGTFNFSGEYAHSKYDRFLVSTPTPLFLAGSTGCPTTSTGPGGLTTADCSGFQVARVPKWTFTAGYDHEFLLADGGSVNAGASVKYSSARWIGIDFVAAQRDDAYAVVDANISYTTPDSRLTVGLFGRNLTKSVYYTGGVATTFIPGLFAANIGAPRTYGARLSAHF</sequence>
<comment type="caution">
    <text evidence="16">The sequence shown here is derived from an EMBL/GenBank/DDBJ whole genome shotgun (WGS) entry which is preliminary data.</text>
</comment>
<dbReference type="InterPro" id="IPR000531">
    <property type="entry name" value="Beta-barrel_TonB"/>
</dbReference>
<dbReference type="EMBL" id="JAROCY010000002">
    <property type="protein sequence ID" value="MDF8332171.1"/>
    <property type="molecule type" value="Genomic_DNA"/>
</dbReference>
<feature type="domain" description="TonB-dependent receptor-like beta-barrel" evidence="14">
    <location>
        <begin position="252"/>
        <end position="711"/>
    </location>
</feature>
<protein>
    <submittedName>
        <fullName evidence="16">TonB-dependent receptor</fullName>
    </submittedName>
</protein>
<evidence type="ECO:0000256" key="7">
    <source>
        <dbReference type="ARBA" id="ARBA00023065"/>
    </source>
</evidence>
<evidence type="ECO:0000259" key="15">
    <source>
        <dbReference type="Pfam" id="PF07715"/>
    </source>
</evidence>
<organism evidence="16 17">
    <name type="scientific">Novosphingobium cyanobacteriorum</name>
    <dbReference type="NCBI Taxonomy" id="3024215"/>
    <lineage>
        <taxon>Bacteria</taxon>
        <taxon>Pseudomonadati</taxon>
        <taxon>Pseudomonadota</taxon>
        <taxon>Alphaproteobacteria</taxon>
        <taxon>Sphingomonadales</taxon>
        <taxon>Sphingomonadaceae</taxon>
        <taxon>Novosphingobium</taxon>
    </lineage>
</organism>
<keyword evidence="8 12" id="KW-0798">TonB box</keyword>
<proteinExistence type="inferred from homology"/>
<evidence type="ECO:0000256" key="1">
    <source>
        <dbReference type="ARBA" id="ARBA00004571"/>
    </source>
</evidence>
<keyword evidence="5 11" id="KW-0812">Transmembrane</keyword>
<dbReference type="CDD" id="cd01347">
    <property type="entry name" value="ligand_gated_channel"/>
    <property type="match status" value="1"/>
</dbReference>